<dbReference type="CDD" id="cd04301">
    <property type="entry name" value="NAT_SF"/>
    <property type="match status" value="1"/>
</dbReference>
<dbReference type="PANTHER" id="PTHR47489:SF2">
    <property type="entry name" value="GCN5-RELATED N-ACETYLTRANSFERASE 5, CHLOROPLASTIC"/>
    <property type="match status" value="1"/>
</dbReference>
<feature type="region of interest" description="Disordered" evidence="1">
    <location>
        <begin position="187"/>
        <end position="215"/>
    </location>
</feature>
<dbReference type="SUPFAM" id="SSF55729">
    <property type="entry name" value="Acyl-CoA N-acyltransferases (Nat)"/>
    <property type="match status" value="1"/>
</dbReference>
<feature type="compositionally biased region" description="Acidic residues" evidence="1">
    <location>
        <begin position="193"/>
        <end position="209"/>
    </location>
</feature>
<evidence type="ECO:0000256" key="1">
    <source>
        <dbReference type="SAM" id="MobiDB-lite"/>
    </source>
</evidence>
<organism evidence="3 4">
    <name type="scientific">Cuscuta campestris</name>
    <dbReference type="NCBI Taxonomy" id="132261"/>
    <lineage>
        <taxon>Eukaryota</taxon>
        <taxon>Viridiplantae</taxon>
        <taxon>Streptophyta</taxon>
        <taxon>Embryophyta</taxon>
        <taxon>Tracheophyta</taxon>
        <taxon>Spermatophyta</taxon>
        <taxon>Magnoliopsida</taxon>
        <taxon>eudicotyledons</taxon>
        <taxon>Gunneridae</taxon>
        <taxon>Pentapetalae</taxon>
        <taxon>asterids</taxon>
        <taxon>lamiids</taxon>
        <taxon>Solanales</taxon>
        <taxon>Convolvulaceae</taxon>
        <taxon>Cuscuteae</taxon>
        <taxon>Cuscuta</taxon>
        <taxon>Cuscuta subgen. Grammica</taxon>
        <taxon>Cuscuta sect. Cleistogrammica</taxon>
    </lineage>
</organism>
<feature type="domain" description="N-acetyltransferase" evidence="2">
    <location>
        <begin position="74"/>
        <end position="159"/>
    </location>
</feature>
<evidence type="ECO:0000313" key="4">
    <source>
        <dbReference type="Proteomes" id="UP000595140"/>
    </source>
</evidence>
<name>A0A484MW43_9ASTE</name>
<sequence>MSEEETEATAGLLAESFAEWVGVPLRYVKLLGFFVKQYLIERRSAMPHTATLVGFYRHGNGEEEEEEEEGELKVSGTVEVSFDRRGATNNSPPTPIAPMDCPYICNMAVKKSLRRRGIGLEMLKASEELISRMSDTRMVYLHCRMIDAGPFNMYTKAGYAIVKTDSIFILLLLQRRKHLMRKYLQDSKRLSQEEAEQEQEEEEEEEEALVEQPTL</sequence>
<dbReference type="OrthoDB" id="2017234at2759"/>
<evidence type="ECO:0000259" key="2">
    <source>
        <dbReference type="Pfam" id="PF00583"/>
    </source>
</evidence>
<dbReference type="GO" id="GO:0016747">
    <property type="term" value="F:acyltransferase activity, transferring groups other than amino-acyl groups"/>
    <property type="evidence" value="ECO:0007669"/>
    <property type="project" value="InterPro"/>
</dbReference>
<dbReference type="PANTHER" id="PTHR47489">
    <property type="entry name" value="ACYL-COA N-ACYLTRANSFERASES (NAT) SUPERFAMILY PROTEIN"/>
    <property type="match status" value="1"/>
</dbReference>
<dbReference type="EMBL" id="OOIL02004817">
    <property type="protein sequence ID" value="VFQ93151.1"/>
    <property type="molecule type" value="Genomic_DNA"/>
</dbReference>
<dbReference type="InterPro" id="IPR016181">
    <property type="entry name" value="Acyl_CoA_acyltransferase"/>
</dbReference>
<dbReference type="Pfam" id="PF00583">
    <property type="entry name" value="Acetyltransf_1"/>
    <property type="match status" value="1"/>
</dbReference>
<dbReference type="AlphaFoldDB" id="A0A484MW43"/>
<dbReference type="Proteomes" id="UP000595140">
    <property type="component" value="Unassembled WGS sequence"/>
</dbReference>
<dbReference type="InterPro" id="IPR000182">
    <property type="entry name" value="GNAT_dom"/>
</dbReference>
<evidence type="ECO:0000313" key="3">
    <source>
        <dbReference type="EMBL" id="VFQ93151.1"/>
    </source>
</evidence>
<keyword evidence="4" id="KW-1185">Reference proteome</keyword>
<accession>A0A484MW43</accession>
<proteinExistence type="predicted"/>
<gene>
    <name evidence="3" type="ORF">CCAM_LOCUS34927</name>
</gene>
<protein>
    <recommendedName>
        <fullName evidence="2">N-acetyltransferase domain-containing protein</fullName>
    </recommendedName>
</protein>
<reference evidence="3 4" key="1">
    <citation type="submission" date="2018-04" db="EMBL/GenBank/DDBJ databases">
        <authorList>
            <person name="Vogel A."/>
        </authorList>
    </citation>
    <scope>NUCLEOTIDE SEQUENCE [LARGE SCALE GENOMIC DNA]</scope>
</reference>
<dbReference type="Gene3D" id="3.40.630.30">
    <property type="match status" value="1"/>
</dbReference>